<name>A0A949WQK9_9CLOT</name>
<evidence type="ECO:0000313" key="4">
    <source>
        <dbReference type="Proteomes" id="UP000694308"/>
    </source>
</evidence>
<accession>A0A949WQK9</accession>
<evidence type="ECO:0000256" key="1">
    <source>
        <dbReference type="ARBA" id="ARBA00022574"/>
    </source>
</evidence>
<evidence type="ECO:0008006" key="5">
    <source>
        <dbReference type="Google" id="ProtNLM"/>
    </source>
</evidence>
<dbReference type="SMART" id="SM00320">
    <property type="entry name" value="WD40"/>
    <property type="match status" value="2"/>
</dbReference>
<gene>
    <name evidence="3" type="ORF">I6U48_08165</name>
</gene>
<dbReference type="Proteomes" id="UP000694308">
    <property type="component" value="Unassembled WGS sequence"/>
</dbReference>
<protein>
    <recommendedName>
        <fullName evidence="5">WD40 repeat domain-containing protein</fullName>
    </recommendedName>
</protein>
<keyword evidence="4" id="KW-1185">Reference proteome</keyword>
<sequence length="412" mass="47461">MNFAVKQRLKDIINIYGVSILNEPKRIEAILKDYCYKNKKEIFLIMSAINENIVVELQNAEHAVIQLGIVNRLTKRLCDNLGIAEDNAKWGVESWIYALDLKKEEVQELENKDNIIYDNNFTCSILGKSEEICSIAISSNSKYLAYGDIKGAIHIYELLSGNEIITFNHQEEVGFLQFSSDSRMLLSATNDKVKYYKKLFSDDGYNVIITADDKKIRLWDVVQKNEFNFLSGYECTIAAANEKILVLQGDSRAKDSYIFKDYLYILGYSNVAKFKFNSSQTIESDRIHEIGGSKFDGRYIYKEDYNSSSKEFSIKIRGFTLAEEKQVDGINFEYKPYKNRLSSDGRLLATVLDANNTNVIKIIDIDKNEIIKTIHDQIVRFIEFSNNNKRLHIVVCNRDTSELKFKVIPIFN</sequence>
<dbReference type="InterPro" id="IPR001680">
    <property type="entry name" value="WD40_rpt"/>
</dbReference>
<comment type="caution">
    <text evidence="3">The sequence shown here is derived from an EMBL/GenBank/DDBJ whole genome shotgun (WGS) entry which is preliminary data.</text>
</comment>
<organism evidence="3 4">
    <name type="scientific">Clostridium thailandense</name>
    <dbReference type="NCBI Taxonomy" id="2794346"/>
    <lineage>
        <taxon>Bacteria</taxon>
        <taxon>Bacillati</taxon>
        <taxon>Bacillota</taxon>
        <taxon>Clostridia</taxon>
        <taxon>Eubacteriales</taxon>
        <taxon>Clostridiaceae</taxon>
        <taxon>Clostridium</taxon>
    </lineage>
</organism>
<dbReference type="EMBL" id="JAEEGC010000034">
    <property type="protein sequence ID" value="MBV7272885.1"/>
    <property type="molecule type" value="Genomic_DNA"/>
</dbReference>
<dbReference type="RefSeq" id="WP_218319915.1">
    <property type="nucleotide sequence ID" value="NZ_JAEEGC010000034.1"/>
</dbReference>
<reference evidence="3" key="1">
    <citation type="submission" date="2020-12" db="EMBL/GenBank/DDBJ databases">
        <title>Clostridium thailandense sp. nov., a novel acetogenic bacterium isolated from peat land soil in Thailand.</title>
        <authorList>
            <person name="Chaikitkaew S."/>
            <person name="Birkeland N.K."/>
        </authorList>
    </citation>
    <scope>NUCLEOTIDE SEQUENCE</scope>
    <source>
        <strain evidence="3">PL3</strain>
    </source>
</reference>
<dbReference type="PANTHER" id="PTHR22847">
    <property type="entry name" value="WD40 REPEAT PROTEIN"/>
    <property type="match status" value="1"/>
</dbReference>
<dbReference type="AlphaFoldDB" id="A0A949WQK9"/>
<proteinExistence type="predicted"/>
<evidence type="ECO:0000256" key="2">
    <source>
        <dbReference type="ARBA" id="ARBA00022737"/>
    </source>
</evidence>
<keyword evidence="1" id="KW-0853">WD repeat</keyword>
<dbReference type="PANTHER" id="PTHR22847:SF637">
    <property type="entry name" value="WD REPEAT DOMAIN 5B"/>
    <property type="match status" value="1"/>
</dbReference>
<keyword evidence="2" id="KW-0677">Repeat</keyword>
<evidence type="ECO:0000313" key="3">
    <source>
        <dbReference type="EMBL" id="MBV7272885.1"/>
    </source>
</evidence>